<keyword evidence="1" id="KW-0812">Transmembrane</keyword>
<dbReference type="EMBL" id="HACG01036792">
    <property type="protein sequence ID" value="CEK83657.1"/>
    <property type="molecule type" value="Transcribed_RNA"/>
</dbReference>
<organism evidence="2">
    <name type="scientific">Arion vulgaris</name>
    <dbReference type="NCBI Taxonomy" id="1028688"/>
    <lineage>
        <taxon>Eukaryota</taxon>
        <taxon>Metazoa</taxon>
        <taxon>Spiralia</taxon>
        <taxon>Lophotrochozoa</taxon>
        <taxon>Mollusca</taxon>
        <taxon>Gastropoda</taxon>
        <taxon>Heterobranchia</taxon>
        <taxon>Euthyneura</taxon>
        <taxon>Panpulmonata</taxon>
        <taxon>Eupulmonata</taxon>
        <taxon>Stylommatophora</taxon>
        <taxon>Helicina</taxon>
        <taxon>Arionoidea</taxon>
        <taxon>Arionidae</taxon>
        <taxon>Arion</taxon>
    </lineage>
</organism>
<protein>
    <submittedName>
        <fullName evidence="2">Uncharacterized protein</fullName>
    </submittedName>
</protein>
<proteinExistence type="predicted"/>
<name>A0A0B7ASP8_9EUPU</name>
<evidence type="ECO:0000313" key="3">
    <source>
        <dbReference type="EMBL" id="CEK83658.1"/>
    </source>
</evidence>
<sequence length="64" mass="7165">MSYPASTSTFHHHILLLSLSVTLLQIANFLLLSSHCYRVVALCRHIATGLLPSDMVFCFYLALL</sequence>
<evidence type="ECO:0000256" key="1">
    <source>
        <dbReference type="SAM" id="Phobius"/>
    </source>
</evidence>
<dbReference type="EMBL" id="HACG01036793">
    <property type="protein sequence ID" value="CEK83658.1"/>
    <property type="molecule type" value="Transcribed_RNA"/>
</dbReference>
<feature type="transmembrane region" description="Helical" evidence="1">
    <location>
        <begin position="12"/>
        <end position="32"/>
    </location>
</feature>
<reference evidence="2" key="1">
    <citation type="submission" date="2014-12" db="EMBL/GenBank/DDBJ databases">
        <title>Insight into the proteome of Arion vulgaris.</title>
        <authorList>
            <person name="Aradska J."/>
            <person name="Bulat T."/>
            <person name="Smidak R."/>
            <person name="Sarate P."/>
            <person name="Gangsoo J."/>
            <person name="Sialana F."/>
            <person name="Bilban M."/>
            <person name="Lubec G."/>
        </authorList>
    </citation>
    <scope>NUCLEOTIDE SEQUENCE</scope>
    <source>
        <tissue evidence="2">Skin</tissue>
    </source>
</reference>
<feature type="transmembrane region" description="Helical" evidence="1">
    <location>
        <begin position="39"/>
        <end position="63"/>
    </location>
</feature>
<dbReference type="AlphaFoldDB" id="A0A0B7ASP8"/>
<gene>
    <name evidence="2" type="primary">ORF138350</name>
    <name evidence="3" type="synonym">ORF138354</name>
</gene>
<accession>A0A0B7ASP8</accession>
<evidence type="ECO:0000313" key="2">
    <source>
        <dbReference type="EMBL" id="CEK83657.1"/>
    </source>
</evidence>
<keyword evidence="1" id="KW-0472">Membrane</keyword>
<keyword evidence="1" id="KW-1133">Transmembrane helix</keyword>